<proteinExistence type="predicted"/>
<sequence length="417" mass="48274">MNLQSFLFLLFLNSICFTAQILDVKIIGNKNTRNEIILREINHPYPAEFDSSMAKEDRNRIYNLGLFSTVDIQLIDSFYTVTLVETFRFFPIPIADYNESKGWSYGGGIAFLNFNGKNQKLIFGGIGGEETTYFLDFNDPWIAGDHVSLSGNIYQFHTQNPVYSYQYKESGINIGSGFYKKDIHKFNFLLGLEYASIDTTEFDKSGMNYPHEILVDYQYIRGEFGYVFDQRDIYLDPTSGEKFSFYFKPKISMDTSENYYRFQFGYSKYYKLSKNYLNPVFSVYSKLHVQFSKALPIFEYQYLGGEDFVRGYSPLPEENDSEVSHLIEGFNIIYQSFQLQHTLFEKKDYSGVELGIDMVYFYDFGISANKISSFRLQETLIGFGFGFRFFASGAGVIGIDFGFNPYGQKFLHLSDSN</sequence>
<organism evidence="4">
    <name type="scientific">marine metagenome</name>
    <dbReference type="NCBI Taxonomy" id="408172"/>
    <lineage>
        <taxon>unclassified sequences</taxon>
        <taxon>metagenomes</taxon>
        <taxon>ecological metagenomes</taxon>
    </lineage>
</organism>
<dbReference type="EMBL" id="UINC01002543">
    <property type="protein sequence ID" value="SUZ97801.1"/>
    <property type="molecule type" value="Genomic_DNA"/>
</dbReference>
<evidence type="ECO:0000256" key="1">
    <source>
        <dbReference type="ARBA" id="ARBA00004370"/>
    </source>
</evidence>
<keyword evidence="2" id="KW-0472">Membrane</keyword>
<dbReference type="Pfam" id="PF01103">
    <property type="entry name" value="Omp85"/>
    <property type="match status" value="1"/>
</dbReference>
<name>A0A381S399_9ZZZZ</name>
<dbReference type="GO" id="GO:0019867">
    <property type="term" value="C:outer membrane"/>
    <property type="evidence" value="ECO:0007669"/>
    <property type="project" value="InterPro"/>
</dbReference>
<dbReference type="Gene3D" id="2.40.160.50">
    <property type="entry name" value="membrane protein fhac: a member of the omp85/tpsb transporter family"/>
    <property type="match status" value="1"/>
</dbReference>
<reference evidence="4" key="1">
    <citation type="submission" date="2018-05" db="EMBL/GenBank/DDBJ databases">
        <authorList>
            <person name="Lanie J.A."/>
            <person name="Ng W.-L."/>
            <person name="Kazmierczak K.M."/>
            <person name="Andrzejewski T.M."/>
            <person name="Davidsen T.M."/>
            <person name="Wayne K.J."/>
            <person name="Tettelin H."/>
            <person name="Glass J.I."/>
            <person name="Rusch D."/>
            <person name="Podicherti R."/>
            <person name="Tsui H.-C.T."/>
            <person name="Winkler M.E."/>
        </authorList>
    </citation>
    <scope>NUCLEOTIDE SEQUENCE</scope>
</reference>
<evidence type="ECO:0000313" key="4">
    <source>
        <dbReference type="EMBL" id="SUZ97801.1"/>
    </source>
</evidence>
<dbReference type="InterPro" id="IPR000184">
    <property type="entry name" value="Bac_surfAg_D15"/>
</dbReference>
<comment type="subcellular location">
    <subcellularLocation>
        <location evidence="1">Membrane</location>
    </subcellularLocation>
</comment>
<protein>
    <recommendedName>
        <fullName evidence="3">Bacterial surface antigen (D15) domain-containing protein</fullName>
    </recommendedName>
</protein>
<feature type="domain" description="Bacterial surface antigen (D15)" evidence="3">
    <location>
        <begin position="113"/>
        <end position="403"/>
    </location>
</feature>
<accession>A0A381S399</accession>
<evidence type="ECO:0000256" key="2">
    <source>
        <dbReference type="ARBA" id="ARBA00023136"/>
    </source>
</evidence>
<gene>
    <name evidence="4" type="ORF">METZ01_LOCUS50655</name>
</gene>
<dbReference type="Gene3D" id="3.10.20.310">
    <property type="entry name" value="membrane protein fhac"/>
    <property type="match status" value="1"/>
</dbReference>
<dbReference type="AlphaFoldDB" id="A0A381S399"/>
<evidence type="ECO:0000259" key="3">
    <source>
        <dbReference type="Pfam" id="PF01103"/>
    </source>
</evidence>